<dbReference type="Proteomes" id="UP000603453">
    <property type="component" value="Unassembled WGS sequence"/>
</dbReference>
<gene>
    <name evidence="1" type="ORF">INT47_008980</name>
</gene>
<accession>A0A8H7R449</accession>
<evidence type="ECO:0000313" key="1">
    <source>
        <dbReference type="EMBL" id="KAG2202948.1"/>
    </source>
</evidence>
<sequence length="567" mass="65943">MIALSPVEVVIQACFFWFVYNFKLKIALVSSFVTKNATKLRIAIGKIDVNTKKDTANDICNDTIYCTLCIATENIKSEHGHFLSTLSQIDYLELWMETHGLQPILSDYQNDQKAYEIVQVMAQITIIELFSKDRTSRLRLLIDHLYETNVRSNKLLKDCIVNLIMTGFGISHKGESYEYSCVGRLLSQSLCISREPYFFDFIYWSLYEMLYQKKTPDMNDSERHMIDLKDIVLNRDPSIPMQGQKDGSKELSPKVYSYAHVLIETFNAAILALYDKIINKRHSDMKIRLGKLRNQLWSTLPSCYPAIAVTNTLHESVMCTQKLKLCSIPISFEMVTDFKFNLKKMSGRIQHIRHTASFQEPELLKLLLSDYVQLSDLLRELERDLSILQIFEIGAGLVKNTHKSIRNLQNPWEIQRNGPEEQILHDYSRLSVKRREDWVHQANQYSVDIIRCNINMVRDLFRVASEYYKIFNQDHLKILEQRCDVIERQLNGVQDIQGCIATLIEDIDEQNNEVNDSVDLDYEQDYDIAQLGKVYTKEEVDEMNLCGIDLNRDEIFAAFYGYGEESH</sequence>
<dbReference type="AlphaFoldDB" id="A0A8H7R449"/>
<reference evidence="1" key="1">
    <citation type="submission" date="2020-12" db="EMBL/GenBank/DDBJ databases">
        <title>Metabolic potential, ecology and presence of endohyphal bacteria is reflected in genomic diversity of Mucoromycotina.</title>
        <authorList>
            <person name="Muszewska A."/>
            <person name="Okrasinska A."/>
            <person name="Steczkiewicz K."/>
            <person name="Drgas O."/>
            <person name="Orlowska M."/>
            <person name="Perlinska-Lenart U."/>
            <person name="Aleksandrzak-Piekarczyk T."/>
            <person name="Szatraj K."/>
            <person name="Zielenkiewicz U."/>
            <person name="Pilsyk S."/>
            <person name="Malc E."/>
            <person name="Mieczkowski P."/>
            <person name="Kruszewska J.S."/>
            <person name="Biernat P."/>
            <person name="Pawlowska J."/>
        </authorList>
    </citation>
    <scope>NUCLEOTIDE SEQUENCE</scope>
    <source>
        <strain evidence="1">WA0000017839</strain>
    </source>
</reference>
<name>A0A8H7R449_9FUNG</name>
<keyword evidence="2" id="KW-1185">Reference proteome</keyword>
<dbReference type="EMBL" id="JAEPRD010000056">
    <property type="protein sequence ID" value="KAG2202948.1"/>
    <property type="molecule type" value="Genomic_DNA"/>
</dbReference>
<evidence type="ECO:0000313" key="2">
    <source>
        <dbReference type="Proteomes" id="UP000603453"/>
    </source>
</evidence>
<organism evidence="1 2">
    <name type="scientific">Mucor saturninus</name>
    <dbReference type="NCBI Taxonomy" id="64648"/>
    <lineage>
        <taxon>Eukaryota</taxon>
        <taxon>Fungi</taxon>
        <taxon>Fungi incertae sedis</taxon>
        <taxon>Mucoromycota</taxon>
        <taxon>Mucoromycotina</taxon>
        <taxon>Mucoromycetes</taxon>
        <taxon>Mucorales</taxon>
        <taxon>Mucorineae</taxon>
        <taxon>Mucoraceae</taxon>
        <taxon>Mucor</taxon>
    </lineage>
</organism>
<proteinExistence type="predicted"/>
<protein>
    <submittedName>
        <fullName evidence="1">Uncharacterized protein</fullName>
    </submittedName>
</protein>
<comment type="caution">
    <text evidence="1">The sequence shown here is derived from an EMBL/GenBank/DDBJ whole genome shotgun (WGS) entry which is preliminary data.</text>
</comment>